<dbReference type="OrthoDB" id="9810935at2"/>
<dbReference type="AlphaFoldDB" id="A0A2S7K592"/>
<comment type="caution">
    <text evidence="2">The sequence shown here is derived from an EMBL/GenBank/DDBJ whole genome shotgun (WGS) entry which is preliminary data.</text>
</comment>
<comment type="similarity">
    <text evidence="1">Belongs to the short-chain dehydrogenases/reductases (SDR) family.</text>
</comment>
<evidence type="ECO:0000256" key="1">
    <source>
        <dbReference type="ARBA" id="ARBA00006484"/>
    </source>
</evidence>
<dbReference type="PANTHER" id="PTHR42879">
    <property type="entry name" value="3-OXOACYL-(ACYL-CARRIER-PROTEIN) REDUCTASE"/>
    <property type="match status" value="1"/>
</dbReference>
<dbReference type="InterPro" id="IPR050259">
    <property type="entry name" value="SDR"/>
</dbReference>
<dbReference type="InterPro" id="IPR002347">
    <property type="entry name" value="SDR_fam"/>
</dbReference>
<organism evidence="2 3">
    <name type="scientific">Hyphococcus luteus</name>
    <dbReference type="NCBI Taxonomy" id="2058213"/>
    <lineage>
        <taxon>Bacteria</taxon>
        <taxon>Pseudomonadati</taxon>
        <taxon>Pseudomonadota</taxon>
        <taxon>Alphaproteobacteria</taxon>
        <taxon>Parvularculales</taxon>
        <taxon>Parvularculaceae</taxon>
        <taxon>Hyphococcus</taxon>
    </lineage>
</organism>
<dbReference type="Pfam" id="PF13561">
    <property type="entry name" value="adh_short_C2"/>
    <property type="match status" value="1"/>
</dbReference>
<keyword evidence="3" id="KW-1185">Reference proteome</keyword>
<dbReference type="InterPro" id="IPR036291">
    <property type="entry name" value="NAD(P)-bd_dom_sf"/>
</dbReference>
<evidence type="ECO:0000313" key="2">
    <source>
        <dbReference type="EMBL" id="PQA87662.1"/>
    </source>
</evidence>
<protein>
    <submittedName>
        <fullName evidence="2">3-oxoacyl-ACP reductase</fullName>
    </submittedName>
</protein>
<proteinExistence type="inferred from homology"/>
<gene>
    <name evidence="2" type="ORF">CW354_11345</name>
</gene>
<sequence length="252" mass="27118">MDLQLEGKTALITGGGTGIGYGIAEALIQEGARVVILGRREQVLREAAGRLAEFAEFEPEIMVHDLTAPDAGKAIAAEALDRFGHIDILVNNAGTSEVLGVGGAEDRWQHAYALRVIAPRQLAEALLPEMRARKFGRIINIGGTFEVQSIINSASVMNAARTVYSKSLSHEVARDGITVNTVGPGVIISEQIDKIFPTKEAREEYCNRNIPVGYFGEPQDLAVMVTFLASPIARYITGEVIAVDGGSHRFAF</sequence>
<evidence type="ECO:0000313" key="3">
    <source>
        <dbReference type="Proteomes" id="UP000239504"/>
    </source>
</evidence>
<dbReference type="Proteomes" id="UP000239504">
    <property type="component" value="Unassembled WGS sequence"/>
</dbReference>
<dbReference type="EMBL" id="PJCH01000006">
    <property type="protein sequence ID" value="PQA87662.1"/>
    <property type="molecule type" value="Genomic_DNA"/>
</dbReference>
<reference evidence="2 3" key="1">
    <citation type="submission" date="2017-12" db="EMBL/GenBank/DDBJ databases">
        <authorList>
            <person name="Hurst M.R.H."/>
        </authorList>
    </citation>
    <scope>NUCLEOTIDE SEQUENCE [LARGE SCALE GENOMIC DNA]</scope>
    <source>
        <strain evidence="2 3">SY-3-19</strain>
    </source>
</reference>
<dbReference type="Gene3D" id="3.40.50.720">
    <property type="entry name" value="NAD(P)-binding Rossmann-like Domain"/>
    <property type="match status" value="1"/>
</dbReference>
<dbReference type="PRINTS" id="PR00081">
    <property type="entry name" value="GDHRDH"/>
</dbReference>
<dbReference type="RefSeq" id="WP_104830200.1">
    <property type="nucleotide sequence ID" value="NZ_PJCH01000006.1"/>
</dbReference>
<name>A0A2S7K592_9PROT</name>
<accession>A0A2S7K592</accession>
<dbReference type="PANTHER" id="PTHR42879:SF2">
    <property type="entry name" value="3-OXOACYL-[ACYL-CARRIER-PROTEIN] REDUCTASE FABG"/>
    <property type="match status" value="1"/>
</dbReference>
<dbReference type="SUPFAM" id="SSF51735">
    <property type="entry name" value="NAD(P)-binding Rossmann-fold domains"/>
    <property type="match status" value="1"/>
</dbReference>
<dbReference type="PRINTS" id="PR00080">
    <property type="entry name" value="SDRFAMILY"/>
</dbReference>